<dbReference type="PRINTS" id="PR00344">
    <property type="entry name" value="BCTRLSENSOR"/>
</dbReference>
<comment type="cofactor">
    <cofactor evidence="2">
        <name>[4Fe-4S] cluster</name>
        <dbReference type="ChEBI" id="CHEBI:49883"/>
    </cofactor>
</comment>
<keyword evidence="8" id="KW-0597">Phosphoprotein</keyword>
<feature type="transmembrane region" description="Helical" evidence="20">
    <location>
        <begin position="193"/>
        <end position="211"/>
    </location>
</feature>
<evidence type="ECO:0000256" key="8">
    <source>
        <dbReference type="ARBA" id="ARBA00022553"/>
    </source>
</evidence>
<keyword evidence="13" id="KW-0067">ATP-binding</keyword>
<feature type="coiled-coil region" evidence="19">
    <location>
        <begin position="457"/>
        <end position="484"/>
    </location>
</feature>
<name>A0ABW1LFZ5_9ACTN</name>
<dbReference type="Gene3D" id="1.20.5.1930">
    <property type="match status" value="1"/>
</dbReference>
<evidence type="ECO:0000256" key="16">
    <source>
        <dbReference type="ARBA" id="ARBA00023014"/>
    </source>
</evidence>
<evidence type="ECO:0000256" key="13">
    <source>
        <dbReference type="ARBA" id="ARBA00022840"/>
    </source>
</evidence>
<dbReference type="InterPro" id="IPR004358">
    <property type="entry name" value="Sig_transdc_His_kin-like_C"/>
</dbReference>
<dbReference type="InterPro" id="IPR003594">
    <property type="entry name" value="HATPase_dom"/>
</dbReference>
<evidence type="ECO:0000256" key="9">
    <source>
        <dbReference type="ARBA" id="ARBA00022679"/>
    </source>
</evidence>
<evidence type="ECO:0000256" key="14">
    <source>
        <dbReference type="ARBA" id="ARBA00023004"/>
    </source>
</evidence>
<dbReference type="Gene3D" id="3.30.565.10">
    <property type="entry name" value="Histidine kinase-like ATPase, C-terminal domain"/>
    <property type="match status" value="1"/>
</dbReference>
<keyword evidence="20" id="KW-0472">Membrane</keyword>
<keyword evidence="11" id="KW-0547">Nucleotide-binding</keyword>
<keyword evidence="20" id="KW-1133">Transmembrane helix</keyword>
<dbReference type="CDD" id="cd16917">
    <property type="entry name" value="HATPase_UhpB-NarQ-NarX-like"/>
    <property type="match status" value="1"/>
</dbReference>
<evidence type="ECO:0000256" key="18">
    <source>
        <dbReference type="ARBA" id="ARBA00030800"/>
    </source>
</evidence>
<keyword evidence="6" id="KW-0004">4Fe-4S</keyword>
<evidence type="ECO:0000313" key="22">
    <source>
        <dbReference type="EMBL" id="MFC6042446.1"/>
    </source>
</evidence>
<evidence type="ECO:0000256" key="15">
    <source>
        <dbReference type="ARBA" id="ARBA00023012"/>
    </source>
</evidence>
<evidence type="ECO:0000256" key="12">
    <source>
        <dbReference type="ARBA" id="ARBA00022777"/>
    </source>
</evidence>
<dbReference type="SUPFAM" id="SSF55874">
    <property type="entry name" value="ATPase domain of HSP90 chaperone/DNA topoisomerase II/histidine kinase"/>
    <property type="match status" value="1"/>
</dbReference>
<keyword evidence="9" id="KW-0808">Transferase</keyword>
<evidence type="ECO:0000256" key="17">
    <source>
        <dbReference type="ARBA" id="ARBA00024827"/>
    </source>
</evidence>
<evidence type="ECO:0000256" key="20">
    <source>
        <dbReference type="SAM" id="Phobius"/>
    </source>
</evidence>
<comment type="function">
    <text evidence="17">Member of the two-component regulatory system NreB/NreC involved in the control of dissimilatory nitrate/nitrite reduction in response to oxygen. NreB functions as a direct oxygen sensor histidine kinase which is autophosphorylated, in the absence of oxygen, probably at the conserved histidine residue, and transfers its phosphate group probably to a conserved aspartate residue of NreC. NreB/NreC activates the expression of the nitrate (narGHJI) and nitrite (nir) reductase operons, as well as the putative nitrate transporter gene narT.</text>
</comment>
<keyword evidence="12 22" id="KW-0418">Kinase</keyword>
<protein>
    <recommendedName>
        <fullName evidence="5">Oxygen sensor histidine kinase NreB</fullName>
        <ecNumber evidence="4">2.7.13.3</ecNumber>
    </recommendedName>
    <alternativeName>
        <fullName evidence="18">Nitrogen regulation protein B</fullName>
    </alternativeName>
</protein>
<dbReference type="SMART" id="SM00387">
    <property type="entry name" value="HATPase_c"/>
    <property type="match status" value="1"/>
</dbReference>
<dbReference type="InterPro" id="IPR036890">
    <property type="entry name" value="HATPase_C_sf"/>
</dbReference>
<dbReference type="GO" id="GO:0016301">
    <property type="term" value="F:kinase activity"/>
    <property type="evidence" value="ECO:0007669"/>
    <property type="project" value="UniProtKB-KW"/>
</dbReference>
<accession>A0ABW1LFZ5</accession>
<dbReference type="PROSITE" id="PS50109">
    <property type="entry name" value="HIS_KIN"/>
    <property type="match status" value="1"/>
</dbReference>
<comment type="catalytic activity">
    <reaction evidence="1">
        <text>ATP + protein L-histidine = ADP + protein N-phospho-L-histidine.</text>
        <dbReference type="EC" id="2.7.13.3"/>
    </reaction>
</comment>
<feature type="transmembrane region" description="Helical" evidence="20">
    <location>
        <begin position="320"/>
        <end position="339"/>
    </location>
</feature>
<feature type="transmembrane region" description="Helical" evidence="20">
    <location>
        <begin position="148"/>
        <end position="167"/>
    </location>
</feature>
<evidence type="ECO:0000256" key="19">
    <source>
        <dbReference type="SAM" id="Coils"/>
    </source>
</evidence>
<evidence type="ECO:0000256" key="7">
    <source>
        <dbReference type="ARBA" id="ARBA00022490"/>
    </source>
</evidence>
<dbReference type="Proteomes" id="UP001596135">
    <property type="component" value="Unassembled WGS sequence"/>
</dbReference>
<feature type="transmembrane region" description="Helical" evidence="20">
    <location>
        <begin position="113"/>
        <end position="136"/>
    </location>
</feature>
<keyword evidence="16" id="KW-0411">Iron-sulfur</keyword>
<dbReference type="EMBL" id="JBHSRJ010000003">
    <property type="protein sequence ID" value="MFC6042446.1"/>
    <property type="molecule type" value="Genomic_DNA"/>
</dbReference>
<comment type="subcellular location">
    <subcellularLocation>
        <location evidence="3">Cytoplasm</location>
    </subcellularLocation>
</comment>
<organism evidence="22 23">
    <name type="scientific">Nocardioides hankookensis</name>
    <dbReference type="NCBI Taxonomy" id="443157"/>
    <lineage>
        <taxon>Bacteria</taxon>
        <taxon>Bacillati</taxon>
        <taxon>Actinomycetota</taxon>
        <taxon>Actinomycetes</taxon>
        <taxon>Propionibacteriales</taxon>
        <taxon>Nocardioidaceae</taxon>
        <taxon>Nocardioides</taxon>
    </lineage>
</organism>
<evidence type="ECO:0000256" key="11">
    <source>
        <dbReference type="ARBA" id="ARBA00022741"/>
    </source>
</evidence>
<feature type="transmembrane region" description="Helical" evidence="20">
    <location>
        <begin position="79"/>
        <end position="101"/>
    </location>
</feature>
<evidence type="ECO:0000256" key="2">
    <source>
        <dbReference type="ARBA" id="ARBA00001966"/>
    </source>
</evidence>
<dbReference type="EC" id="2.7.13.3" evidence="4"/>
<keyword evidence="20" id="KW-0812">Transmembrane</keyword>
<evidence type="ECO:0000259" key="21">
    <source>
        <dbReference type="PROSITE" id="PS50109"/>
    </source>
</evidence>
<dbReference type="PANTHER" id="PTHR24421:SF10">
    <property type="entry name" value="NITRATE_NITRITE SENSOR PROTEIN NARQ"/>
    <property type="match status" value="1"/>
</dbReference>
<evidence type="ECO:0000256" key="6">
    <source>
        <dbReference type="ARBA" id="ARBA00022485"/>
    </source>
</evidence>
<feature type="transmembrane region" description="Helical" evidence="20">
    <location>
        <begin position="223"/>
        <end position="241"/>
    </location>
</feature>
<feature type="transmembrane region" description="Helical" evidence="20">
    <location>
        <begin position="253"/>
        <end position="276"/>
    </location>
</feature>
<evidence type="ECO:0000256" key="10">
    <source>
        <dbReference type="ARBA" id="ARBA00022723"/>
    </source>
</evidence>
<keyword evidence="19" id="KW-0175">Coiled coil</keyword>
<dbReference type="InterPro" id="IPR005467">
    <property type="entry name" value="His_kinase_dom"/>
</dbReference>
<sequence>MVETDVVPGGPGRRGAALVVGVLTCLVSATALVLAVVNAGTPDPDFVIHREFFPTDLLIAVVYAPFGVFVVVRSGHVIGWALLLVGVGFALTSLGIQYAVLGVEHPDLPAYAWLVQLVVSGWIVGVLTCILVIPCLVGPRAPTGTRRVVATLAGLVAVSSGVVRYLIEVEDFPPNPLTAGTALADTARAYDDWVIPVYFLLGLVAVTYLGARVRRSDPVERRPLGWVLASVATTTLSYLAFELGLSLGQPMLSVGAGTLAAAMLMLPVAIFVVVRGPSWNLDLAVSRATVGALLTLFVITAYVVLVWVGGRLLPVGRDSAGLLAVALLAVGIMPVRAWLQRRVERLVFGSTSDAGELLVRLGADVGTSTDDRTVLDGLAEALRHSLRLAAVVVESTDGDLRVTVGRPGEQLVAVVLRSRGRQIGTLWLGPPTGERLDLRTLELVQQISGLVAGALDLALVNADLERARARLLDVRQEERRLLRRELHDSLGPSLAGISLALAGIDRTSTLTAPDSALLAQLQEELAHRAQDVRVMARALLPPPLEEGRLGEALDGLAGRFSGPGFCVEVRADGPDLIDSRRQVAIYHVAAEAVLNAHRHADARRCTVTLSRTAEGIGLTVTDDGLGLSDQPSAGIGLRSMRERATELGGSLEIATSEAGGTTIRMSLPTSVG</sequence>
<gene>
    <name evidence="22" type="ORF">ACFPYL_05155</name>
</gene>
<evidence type="ECO:0000256" key="5">
    <source>
        <dbReference type="ARBA" id="ARBA00017322"/>
    </source>
</evidence>
<feature type="transmembrane region" description="Helical" evidence="20">
    <location>
        <begin position="16"/>
        <end position="40"/>
    </location>
</feature>
<dbReference type="Pfam" id="PF02518">
    <property type="entry name" value="HATPase_c"/>
    <property type="match status" value="1"/>
</dbReference>
<dbReference type="InterPro" id="IPR050482">
    <property type="entry name" value="Sensor_HK_TwoCompSys"/>
</dbReference>
<dbReference type="InterPro" id="IPR011712">
    <property type="entry name" value="Sig_transdc_His_kin_sub3_dim/P"/>
</dbReference>
<evidence type="ECO:0000256" key="3">
    <source>
        <dbReference type="ARBA" id="ARBA00004496"/>
    </source>
</evidence>
<feature type="domain" description="Histidine kinase" evidence="21">
    <location>
        <begin position="585"/>
        <end position="671"/>
    </location>
</feature>
<keyword evidence="15" id="KW-0902">Two-component regulatory system</keyword>
<feature type="transmembrane region" description="Helical" evidence="20">
    <location>
        <begin position="52"/>
        <end position="72"/>
    </location>
</feature>
<evidence type="ECO:0000256" key="4">
    <source>
        <dbReference type="ARBA" id="ARBA00012438"/>
    </source>
</evidence>
<evidence type="ECO:0000313" key="23">
    <source>
        <dbReference type="Proteomes" id="UP001596135"/>
    </source>
</evidence>
<proteinExistence type="predicted"/>
<keyword evidence="10" id="KW-0479">Metal-binding</keyword>
<dbReference type="RefSeq" id="WP_379151178.1">
    <property type="nucleotide sequence ID" value="NZ_JBHSRJ010000003.1"/>
</dbReference>
<dbReference type="Pfam" id="PF07730">
    <property type="entry name" value="HisKA_3"/>
    <property type="match status" value="1"/>
</dbReference>
<keyword evidence="7" id="KW-0963">Cytoplasm</keyword>
<comment type="caution">
    <text evidence="22">The sequence shown here is derived from an EMBL/GenBank/DDBJ whole genome shotgun (WGS) entry which is preliminary data.</text>
</comment>
<keyword evidence="14" id="KW-0408">Iron</keyword>
<reference evidence="23" key="1">
    <citation type="journal article" date="2019" name="Int. J. Syst. Evol. Microbiol.">
        <title>The Global Catalogue of Microorganisms (GCM) 10K type strain sequencing project: providing services to taxonomists for standard genome sequencing and annotation.</title>
        <authorList>
            <consortium name="The Broad Institute Genomics Platform"/>
            <consortium name="The Broad Institute Genome Sequencing Center for Infectious Disease"/>
            <person name="Wu L."/>
            <person name="Ma J."/>
        </authorList>
    </citation>
    <scope>NUCLEOTIDE SEQUENCE [LARGE SCALE GENOMIC DNA]</scope>
    <source>
        <strain evidence="23">CCUG 54522</strain>
    </source>
</reference>
<evidence type="ECO:0000256" key="1">
    <source>
        <dbReference type="ARBA" id="ARBA00000085"/>
    </source>
</evidence>
<keyword evidence="23" id="KW-1185">Reference proteome</keyword>
<feature type="transmembrane region" description="Helical" evidence="20">
    <location>
        <begin position="288"/>
        <end position="308"/>
    </location>
</feature>
<dbReference type="PANTHER" id="PTHR24421">
    <property type="entry name" value="NITRATE/NITRITE SENSOR PROTEIN NARX-RELATED"/>
    <property type="match status" value="1"/>
</dbReference>